<feature type="compositionally biased region" description="Gly residues" evidence="1">
    <location>
        <begin position="115"/>
        <end position="125"/>
    </location>
</feature>
<dbReference type="AlphaFoldDB" id="A0AAX6H6G3"/>
<keyword evidence="2" id="KW-0472">Membrane</keyword>
<reference evidence="3" key="1">
    <citation type="journal article" date="2023" name="GigaByte">
        <title>Genome assembly of the bearded iris, Iris pallida Lam.</title>
        <authorList>
            <person name="Bruccoleri R.E."/>
            <person name="Oakeley E.J."/>
            <person name="Faust A.M.E."/>
            <person name="Altorfer M."/>
            <person name="Dessus-Babus S."/>
            <person name="Burckhardt D."/>
            <person name="Oertli M."/>
            <person name="Naumann U."/>
            <person name="Petersen F."/>
            <person name="Wong J."/>
        </authorList>
    </citation>
    <scope>NUCLEOTIDE SEQUENCE</scope>
    <source>
        <strain evidence="3">GSM-AAB239-AS_SAM_17_03QT</strain>
    </source>
</reference>
<evidence type="ECO:0000313" key="4">
    <source>
        <dbReference type="Proteomes" id="UP001140949"/>
    </source>
</evidence>
<accession>A0AAX6H6G3</accession>
<name>A0AAX6H6G3_IRIPA</name>
<keyword evidence="2" id="KW-1133">Transmembrane helix</keyword>
<feature type="region of interest" description="Disordered" evidence="1">
    <location>
        <begin position="112"/>
        <end position="136"/>
    </location>
</feature>
<feature type="transmembrane region" description="Helical" evidence="2">
    <location>
        <begin position="186"/>
        <end position="205"/>
    </location>
</feature>
<evidence type="ECO:0000256" key="2">
    <source>
        <dbReference type="SAM" id="Phobius"/>
    </source>
</evidence>
<keyword evidence="4" id="KW-1185">Reference proteome</keyword>
<evidence type="ECO:0000313" key="3">
    <source>
        <dbReference type="EMBL" id="KAJ6836035.1"/>
    </source>
</evidence>
<dbReference type="EMBL" id="JANAVB010012598">
    <property type="protein sequence ID" value="KAJ6836035.1"/>
    <property type="molecule type" value="Genomic_DNA"/>
</dbReference>
<keyword evidence="2" id="KW-0812">Transmembrane</keyword>
<feature type="transmembrane region" description="Helical" evidence="2">
    <location>
        <begin position="149"/>
        <end position="166"/>
    </location>
</feature>
<sequence>MRGSEGRGMERRTGMEGFVRWRPGEEAHRSFSGTVAEVGDGSGGIGRSAEVTPCGSGARRSAALLQADEGFRGRRRWFFGRGAGHRKGVERAAADLAVAALGAAHENGDLATGRRAGGARVGGGTSEESGGHRGEGGVALRRRRGQVRVSIRILLLLLLVCIYFCGRRRWTPATVVVVDDGCGVGDVAVVVTMVVLVVVKMAGWLRVAGDGQDGGFVLGFVEAR</sequence>
<gene>
    <name evidence="3" type="ORF">M6B38_328845</name>
</gene>
<organism evidence="3 4">
    <name type="scientific">Iris pallida</name>
    <name type="common">Sweet iris</name>
    <dbReference type="NCBI Taxonomy" id="29817"/>
    <lineage>
        <taxon>Eukaryota</taxon>
        <taxon>Viridiplantae</taxon>
        <taxon>Streptophyta</taxon>
        <taxon>Embryophyta</taxon>
        <taxon>Tracheophyta</taxon>
        <taxon>Spermatophyta</taxon>
        <taxon>Magnoliopsida</taxon>
        <taxon>Liliopsida</taxon>
        <taxon>Asparagales</taxon>
        <taxon>Iridaceae</taxon>
        <taxon>Iridoideae</taxon>
        <taxon>Irideae</taxon>
        <taxon>Iris</taxon>
    </lineage>
</organism>
<protein>
    <submittedName>
        <fullName evidence="3">Uncharacterized protein</fullName>
    </submittedName>
</protein>
<proteinExistence type="predicted"/>
<comment type="caution">
    <text evidence="3">The sequence shown here is derived from an EMBL/GenBank/DDBJ whole genome shotgun (WGS) entry which is preliminary data.</text>
</comment>
<dbReference type="Proteomes" id="UP001140949">
    <property type="component" value="Unassembled WGS sequence"/>
</dbReference>
<reference evidence="3" key="2">
    <citation type="submission" date="2023-04" db="EMBL/GenBank/DDBJ databases">
        <authorList>
            <person name="Bruccoleri R.E."/>
            <person name="Oakeley E.J."/>
            <person name="Faust A.-M."/>
            <person name="Dessus-Babus S."/>
            <person name="Altorfer M."/>
            <person name="Burckhardt D."/>
            <person name="Oertli M."/>
            <person name="Naumann U."/>
            <person name="Petersen F."/>
            <person name="Wong J."/>
        </authorList>
    </citation>
    <scope>NUCLEOTIDE SEQUENCE</scope>
    <source>
        <strain evidence="3">GSM-AAB239-AS_SAM_17_03QT</strain>
        <tissue evidence="3">Leaf</tissue>
    </source>
</reference>
<evidence type="ECO:0000256" key="1">
    <source>
        <dbReference type="SAM" id="MobiDB-lite"/>
    </source>
</evidence>